<dbReference type="AlphaFoldDB" id="A0A8H6ZYI4"/>
<dbReference type="EMBL" id="JACETU010000003">
    <property type="protein sequence ID" value="KAF7433199.1"/>
    <property type="molecule type" value="Genomic_DNA"/>
</dbReference>
<protein>
    <recommendedName>
        <fullName evidence="4">assimilatory sulfite reductase (NADPH)</fullName>
        <ecNumber evidence="4">1.8.1.2</ecNumber>
    </recommendedName>
</protein>
<dbReference type="Proteomes" id="UP000623687">
    <property type="component" value="Unassembled WGS sequence"/>
</dbReference>
<dbReference type="InterPro" id="IPR002869">
    <property type="entry name" value="Pyrv_flavodox_OxRed_cen"/>
</dbReference>
<gene>
    <name evidence="15" type="ORF">PC9H_005149</name>
</gene>
<dbReference type="SUPFAM" id="SSF52343">
    <property type="entry name" value="Ferredoxin reductase-like, C-terminal NADP-linked domain"/>
    <property type="match status" value="1"/>
</dbReference>
<comment type="cofactor">
    <cofactor evidence="1">
        <name>FMN</name>
        <dbReference type="ChEBI" id="CHEBI:58210"/>
    </cofactor>
</comment>
<evidence type="ECO:0000256" key="2">
    <source>
        <dbReference type="ARBA" id="ARBA00001974"/>
    </source>
</evidence>
<comment type="caution">
    <text evidence="15">The sequence shown here is derived from an EMBL/GenBank/DDBJ whole genome shotgun (WGS) entry which is preliminary data.</text>
</comment>
<dbReference type="PANTHER" id="PTHR19384">
    <property type="entry name" value="NITRIC OXIDE SYNTHASE-RELATED"/>
    <property type="match status" value="1"/>
</dbReference>
<keyword evidence="16" id="KW-1185">Reference proteome</keyword>
<dbReference type="PRINTS" id="PR00371">
    <property type="entry name" value="FPNCR"/>
</dbReference>
<dbReference type="GO" id="GO:0010181">
    <property type="term" value="F:FMN binding"/>
    <property type="evidence" value="ECO:0007669"/>
    <property type="project" value="TreeGrafter"/>
</dbReference>
<dbReference type="InterPro" id="IPR009014">
    <property type="entry name" value="Transketo_C/PFOR_II"/>
</dbReference>
<dbReference type="Pfam" id="PF00667">
    <property type="entry name" value="FAD_binding_1"/>
    <property type="match status" value="1"/>
</dbReference>
<dbReference type="RefSeq" id="XP_036633226.1">
    <property type="nucleotide sequence ID" value="XM_036774724.1"/>
</dbReference>
<evidence type="ECO:0000256" key="8">
    <source>
        <dbReference type="ARBA" id="ARBA00022827"/>
    </source>
</evidence>
<evidence type="ECO:0000256" key="5">
    <source>
        <dbReference type="ARBA" id="ARBA00022448"/>
    </source>
</evidence>
<keyword evidence="10" id="KW-0249">Electron transport</keyword>
<dbReference type="Gene3D" id="3.40.920.10">
    <property type="entry name" value="Pyruvate-ferredoxin oxidoreductase, PFOR, domain III"/>
    <property type="match status" value="1"/>
</dbReference>
<reference evidence="15" key="1">
    <citation type="submission" date="2019-07" db="EMBL/GenBank/DDBJ databases">
        <authorList>
            <person name="Palmer J.M."/>
        </authorList>
    </citation>
    <scope>NUCLEOTIDE SEQUENCE</scope>
    <source>
        <strain evidence="15">PC9</strain>
    </source>
</reference>
<keyword evidence="8" id="KW-0274">FAD</keyword>
<keyword evidence="11" id="KW-0560">Oxidoreductase</keyword>
<comment type="catalytic activity">
    <reaction evidence="12">
        <text>hydrogen sulfide + 3 NADP(+) + 3 H2O = sulfite + 3 NADPH + 4 H(+)</text>
        <dbReference type="Rhea" id="RHEA:13801"/>
        <dbReference type="ChEBI" id="CHEBI:15377"/>
        <dbReference type="ChEBI" id="CHEBI:15378"/>
        <dbReference type="ChEBI" id="CHEBI:17359"/>
        <dbReference type="ChEBI" id="CHEBI:29919"/>
        <dbReference type="ChEBI" id="CHEBI:57783"/>
        <dbReference type="ChEBI" id="CHEBI:58349"/>
        <dbReference type="EC" id="1.8.1.2"/>
    </reaction>
</comment>
<dbReference type="InterPro" id="IPR001709">
    <property type="entry name" value="Flavoprot_Pyr_Nucl_cyt_Rdtase"/>
</dbReference>
<evidence type="ECO:0000256" key="1">
    <source>
        <dbReference type="ARBA" id="ARBA00001917"/>
    </source>
</evidence>
<dbReference type="InterPro" id="IPR001433">
    <property type="entry name" value="OxRdtase_FAD/NAD-bd"/>
</dbReference>
<dbReference type="GeneID" id="59374967"/>
<evidence type="ECO:0000256" key="9">
    <source>
        <dbReference type="ARBA" id="ARBA00022857"/>
    </source>
</evidence>
<sequence>MVVLPSTPQNGLHKHFQDSVFQNPHLPASNIIEWIASRSSASSAVYIYDVSEQLGFGPLTKQLADTYSSSATVLEMQTRPGAGLNLVGRLSEGTSQAAAKGSVLTAYTTPTGLAAMAMALSKLPAARPTSRLVIQVANVTPVGDSYTLLPSLASLSNTLPSLPKDIVVLASATPQEAVDFTTLAYELKDKHVIHIFDHYSTCREIGHSVVGPKTFHAKGKLRDVLIGAGYDLFEYHGDASARAVIVAINGPLALLAKAYVKTASGLGLVVVKALRPWDDSAFRSLLPSTTQKVHVLDEVPSLGMRGVLFSDVFSSLVAIPDSPSVHSHPVVPSQLQTYLSHKDAFSSLIAFVAPTKSNPPFSIEPPTTKKLLIFSSPKSSFGSLSQLIEDLFLKTKNIAARMLTDHDVLSLQGGLTIDRVVLAPGAEVDSLLPVPISLPLGSAAGGDADFLAIFDHSALKTHSLLKYAKAHSTVLIVAPWTASEVPSNLPAETLEIISVRKLRVFLFNAKSLAARSTNVSGPSNETIQNVLVYLAFLRLYLGKAANEALVNKLARVVFDESIPGAQLSVVNSIAWSGMEEVILGSLPTPSDAEGRTPLKSVNFNAILTESDDVESSITRPSLDTWHSAAKHLVFPEVYTPSPSQTDEQYPQNPALRPELPDRTYLVTCTANVRLTPVEYDRNVFHLEFDTSGTGLTYAIGEALGVHGWNDAQEVLDFCAWYGVDPDRLITIPLPSSESGDMHTRSIFQALQQQIDLFGHPPKSFYSDLAAYATNTVDKHSLQFIGSPEGSATYKKLSEKDTVHFVDVLKKYPSARPGIEILCTLIGDIKARHYSIASSQAVVGNRVDLLVVTVDWVTPSGAPRYGQCTRYLAGLKVGQKVTVSIKPSVMKLPPSNKQPVIMAGLGTGAAPFRAFLQYRAWLAQKGEEVGPTYYYFGSRHQSQEYLYGEEIEAYILDGTITRAGLAFSRDGPKKVYIQHKMLEDAEQLARMLREEKGAFYLCGPTWPVPDVYEALVGALVKYNGMSAEEAGEYLESLKEEERYVLEVY</sequence>
<dbReference type="CDD" id="cd06207">
    <property type="entry name" value="CyPoR_like"/>
    <property type="match status" value="1"/>
</dbReference>
<dbReference type="Pfam" id="PF00175">
    <property type="entry name" value="NAD_binding_1"/>
    <property type="match status" value="1"/>
</dbReference>
<dbReference type="InterPro" id="IPR003097">
    <property type="entry name" value="CysJ-like_FAD-binding"/>
</dbReference>
<dbReference type="InterPro" id="IPR023173">
    <property type="entry name" value="NADPH_Cyt_P450_Rdtase_alpha"/>
</dbReference>
<evidence type="ECO:0000259" key="14">
    <source>
        <dbReference type="PROSITE" id="PS51384"/>
    </source>
</evidence>
<evidence type="ECO:0000256" key="10">
    <source>
        <dbReference type="ARBA" id="ARBA00022982"/>
    </source>
</evidence>
<comment type="cofactor">
    <cofactor evidence="2">
        <name>FAD</name>
        <dbReference type="ChEBI" id="CHEBI:57692"/>
    </cofactor>
</comment>
<keyword evidence="6" id="KW-0285">Flavoprotein</keyword>
<dbReference type="Gene3D" id="3.40.50.970">
    <property type="match status" value="1"/>
</dbReference>
<evidence type="ECO:0000313" key="16">
    <source>
        <dbReference type="Proteomes" id="UP000623687"/>
    </source>
</evidence>
<proteinExistence type="predicted"/>
<dbReference type="GO" id="GO:0004783">
    <property type="term" value="F:sulfite reductase (NADPH) activity"/>
    <property type="evidence" value="ECO:0007669"/>
    <property type="project" value="UniProtKB-EC"/>
</dbReference>
<evidence type="ECO:0000256" key="3">
    <source>
        <dbReference type="ARBA" id="ARBA00004774"/>
    </source>
</evidence>
<feature type="domain" description="FAD-binding FR-type" evidence="14">
    <location>
        <begin position="661"/>
        <end position="893"/>
    </location>
</feature>
<dbReference type="OrthoDB" id="1856718at2759"/>
<organism evidence="15 16">
    <name type="scientific">Pleurotus ostreatus</name>
    <name type="common">Oyster mushroom</name>
    <name type="synonym">White-rot fungus</name>
    <dbReference type="NCBI Taxonomy" id="5322"/>
    <lineage>
        <taxon>Eukaryota</taxon>
        <taxon>Fungi</taxon>
        <taxon>Dikarya</taxon>
        <taxon>Basidiomycota</taxon>
        <taxon>Agaricomycotina</taxon>
        <taxon>Agaricomycetes</taxon>
        <taxon>Agaricomycetidae</taxon>
        <taxon>Agaricales</taxon>
        <taxon>Pleurotineae</taxon>
        <taxon>Pleurotaceae</taxon>
        <taxon>Pleurotus</taxon>
    </lineage>
</organism>
<dbReference type="FunFam" id="1.20.990.10:FF:000010">
    <property type="entry name" value="Sulfite reductase [NADPH] flavoprotein component"/>
    <property type="match status" value="1"/>
</dbReference>
<keyword evidence="5" id="KW-0813">Transport</keyword>
<dbReference type="Gene3D" id="3.40.50.80">
    <property type="entry name" value="Nucleotide-binding domain of ferredoxin-NADP reductase (FNR) module"/>
    <property type="match status" value="1"/>
</dbReference>
<dbReference type="Gene3D" id="1.20.990.10">
    <property type="entry name" value="NADPH-cytochrome p450 Reductase, Chain A, domain 3"/>
    <property type="match status" value="1"/>
</dbReference>
<dbReference type="InterPro" id="IPR039261">
    <property type="entry name" value="FNR_nucleotide-bd"/>
</dbReference>
<dbReference type="Gene3D" id="3.40.50.920">
    <property type="match status" value="1"/>
</dbReference>
<dbReference type="PANTHER" id="PTHR19384:SF109">
    <property type="entry name" value="SULFITE REDUCTASE [NADPH] FLAVOPROTEIN COMPONENT"/>
    <property type="match status" value="1"/>
</dbReference>
<accession>A0A8H6ZYI4</accession>
<dbReference type="GO" id="GO:0005829">
    <property type="term" value="C:cytosol"/>
    <property type="evidence" value="ECO:0007669"/>
    <property type="project" value="TreeGrafter"/>
</dbReference>
<dbReference type="SUPFAM" id="SSF52922">
    <property type="entry name" value="TK C-terminal domain-like"/>
    <property type="match status" value="1"/>
</dbReference>
<evidence type="ECO:0000256" key="4">
    <source>
        <dbReference type="ARBA" id="ARBA00012604"/>
    </source>
</evidence>
<dbReference type="PROSITE" id="PS51384">
    <property type="entry name" value="FAD_FR"/>
    <property type="match status" value="1"/>
</dbReference>
<dbReference type="GO" id="GO:0050660">
    <property type="term" value="F:flavin adenine dinucleotide binding"/>
    <property type="evidence" value="ECO:0007669"/>
    <property type="project" value="TreeGrafter"/>
</dbReference>
<dbReference type="VEuPathDB" id="FungiDB:PC9H_005149"/>
<evidence type="ECO:0000256" key="12">
    <source>
        <dbReference type="ARBA" id="ARBA00052219"/>
    </source>
</evidence>
<comment type="function">
    <text evidence="13">This enzyme catalyzes the 6-electron reduction of sulfite to sulfide. This is one of several activities required for the biosynthesis of L-cysteine from sulfate.</text>
</comment>
<dbReference type="InterPro" id="IPR017927">
    <property type="entry name" value="FAD-bd_FR_type"/>
</dbReference>
<evidence type="ECO:0000256" key="6">
    <source>
        <dbReference type="ARBA" id="ARBA00022630"/>
    </source>
</evidence>
<keyword evidence="7" id="KW-0288">FMN</keyword>
<dbReference type="EC" id="1.8.1.2" evidence="4"/>
<evidence type="ECO:0000313" key="15">
    <source>
        <dbReference type="EMBL" id="KAF7433199.1"/>
    </source>
</evidence>
<dbReference type="SUPFAM" id="SSF63380">
    <property type="entry name" value="Riboflavin synthase domain-like"/>
    <property type="match status" value="1"/>
</dbReference>
<comment type="pathway">
    <text evidence="3">Sulfur metabolism; hydrogen sulfide biosynthesis; hydrogen sulfide from sulfite (NADPH route): step 1/1.</text>
</comment>
<evidence type="ECO:0000256" key="11">
    <source>
        <dbReference type="ARBA" id="ARBA00023002"/>
    </source>
</evidence>
<dbReference type="Gene3D" id="2.40.30.10">
    <property type="entry name" value="Translation factors"/>
    <property type="match status" value="1"/>
</dbReference>
<name>A0A8H6ZYI4_PLEOS</name>
<keyword evidence="9" id="KW-0521">NADP</keyword>
<evidence type="ECO:0000256" key="13">
    <source>
        <dbReference type="ARBA" id="ARBA00059320"/>
    </source>
</evidence>
<dbReference type="SUPFAM" id="SSF53323">
    <property type="entry name" value="Pyruvate-ferredoxin oxidoreductase, PFOR, domain III"/>
    <property type="match status" value="1"/>
</dbReference>
<evidence type="ECO:0000256" key="7">
    <source>
        <dbReference type="ARBA" id="ARBA00022643"/>
    </source>
</evidence>
<dbReference type="InterPro" id="IPR017938">
    <property type="entry name" value="Riboflavin_synthase-like_b-brl"/>
</dbReference>